<reference evidence="3" key="1">
    <citation type="journal article" date="2017" name="Nat. Ecol. Evol.">
        <title>Genome expansion and lineage-specific genetic innovations in the forest pathogenic fungi Armillaria.</title>
        <authorList>
            <person name="Sipos G."/>
            <person name="Prasanna A.N."/>
            <person name="Walter M.C."/>
            <person name="O'Connor E."/>
            <person name="Balint B."/>
            <person name="Krizsan K."/>
            <person name="Kiss B."/>
            <person name="Hess J."/>
            <person name="Varga T."/>
            <person name="Slot J."/>
            <person name="Riley R."/>
            <person name="Boka B."/>
            <person name="Rigling D."/>
            <person name="Barry K."/>
            <person name="Lee J."/>
            <person name="Mihaltcheva S."/>
            <person name="LaButti K."/>
            <person name="Lipzen A."/>
            <person name="Waldron R."/>
            <person name="Moloney N.M."/>
            <person name="Sperisen C."/>
            <person name="Kredics L."/>
            <person name="Vagvoelgyi C."/>
            <person name="Patrignani A."/>
            <person name="Fitzpatrick D."/>
            <person name="Nagy I."/>
            <person name="Doyle S."/>
            <person name="Anderson J.B."/>
            <person name="Grigoriev I.V."/>
            <person name="Gueldener U."/>
            <person name="Muensterkoetter M."/>
            <person name="Nagy L.G."/>
        </authorList>
    </citation>
    <scope>NUCLEOTIDE SEQUENCE [LARGE SCALE GENOMIC DNA]</scope>
    <source>
        <strain evidence="3">28-4</strain>
    </source>
</reference>
<gene>
    <name evidence="2" type="ORF">ARMSODRAFT_459946</name>
</gene>
<evidence type="ECO:0000313" key="3">
    <source>
        <dbReference type="Proteomes" id="UP000218334"/>
    </source>
</evidence>
<accession>A0A2H3BNS9</accession>
<sequence>MTELLPVHESPLREDVHRDEETDNDRYEGVNIEKGYVRGLAMGNMERNGRRGELVVQDRDGTNHTFEIVATHQYPIPEDFYALISGRWELGFWVVGRRTPDQRFEKVSTFRMYEQTKGTQRLARLGVGKWSRNCLS</sequence>
<proteinExistence type="predicted"/>
<protein>
    <submittedName>
        <fullName evidence="2">Uncharacterized protein</fullName>
    </submittedName>
</protein>
<dbReference type="EMBL" id="KZ293450">
    <property type="protein sequence ID" value="PBK64716.1"/>
    <property type="molecule type" value="Genomic_DNA"/>
</dbReference>
<evidence type="ECO:0000256" key="1">
    <source>
        <dbReference type="SAM" id="MobiDB-lite"/>
    </source>
</evidence>
<evidence type="ECO:0000313" key="2">
    <source>
        <dbReference type="EMBL" id="PBK64716.1"/>
    </source>
</evidence>
<dbReference type="Proteomes" id="UP000218334">
    <property type="component" value="Unassembled WGS sequence"/>
</dbReference>
<feature type="region of interest" description="Disordered" evidence="1">
    <location>
        <begin position="1"/>
        <end position="24"/>
    </location>
</feature>
<keyword evidence="3" id="KW-1185">Reference proteome</keyword>
<dbReference type="AlphaFoldDB" id="A0A2H3BNS9"/>
<name>A0A2H3BNS9_9AGAR</name>
<feature type="compositionally biased region" description="Basic and acidic residues" evidence="1">
    <location>
        <begin position="10"/>
        <end position="24"/>
    </location>
</feature>
<organism evidence="2 3">
    <name type="scientific">Armillaria solidipes</name>
    <dbReference type="NCBI Taxonomy" id="1076256"/>
    <lineage>
        <taxon>Eukaryota</taxon>
        <taxon>Fungi</taxon>
        <taxon>Dikarya</taxon>
        <taxon>Basidiomycota</taxon>
        <taxon>Agaricomycotina</taxon>
        <taxon>Agaricomycetes</taxon>
        <taxon>Agaricomycetidae</taxon>
        <taxon>Agaricales</taxon>
        <taxon>Marasmiineae</taxon>
        <taxon>Physalacriaceae</taxon>
        <taxon>Armillaria</taxon>
    </lineage>
</organism>